<sequence>MPKKGCSTCDDQAASDLTKSEAYSDKPGCKFMANYNTTGAAKPLGVSVCEMAEDEKTLAQLVEVLKKENLQQRRDLDDCHEMKMRQKRENESLQLKIRRLQEEFLEDAERYTRITKAYRAIDSEEKEELQEENRALKQALADVESAIAPLKKL</sequence>
<dbReference type="EMBL" id="JAHBCI010000007">
    <property type="protein sequence ID" value="KAG9498472.1"/>
    <property type="molecule type" value="Genomic_DNA"/>
</dbReference>
<dbReference type="AlphaFoldDB" id="A0A9P8IM33"/>
<proteinExistence type="predicted"/>
<feature type="coiled-coil region" evidence="1">
    <location>
        <begin position="83"/>
        <end position="146"/>
    </location>
</feature>
<gene>
    <name evidence="2" type="ORF">J7337_009277</name>
</gene>
<keyword evidence="3" id="KW-1185">Reference proteome</keyword>
<accession>A0A9P8IM33</accession>
<evidence type="ECO:0000313" key="3">
    <source>
        <dbReference type="Proteomes" id="UP000827133"/>
    </source>
</evidence>
<organism evidence="2 3">
    <name type="scientific">Fusarium musae</name>
    <dbReference type="NCBI Taxonomy" id="1042133"/>
    <lineage>
        <taxon>Eukaryota</taxon>
        <taxon>Fungi</taxon>
        <taxon>Dikarya</taxon>
        <taxon>Ascomycota</taxon>
        <taxon>Pezizomycotina</taxon>
        <taxon>Sordariomycetes</taxon>
        <taxon>Hypocreomycetidae</taxon>
        <taxon>Hypocreales</taxon>
        <taxon>Nectriaceae</taxon>
        <taxon>Fusarium</taxon>
    </lineage>
</organism>
<protein>
    <submittedName>
        <fullName evidence="2">Uncharacterized protein</fullName>
    </submittedName>
</protein>
<dbReference type="GeneID" id="68317133"/>
<dbReference type="KEGG" id="fmu:J7337_009277"/>
<dbReference type="Proteomes" id="UP000827133">
    <property type="component" value="Unassembled WGS sequence"/>
</dbReference>
<keyword evidence="1" id="KW-0175">Coiled coil</keyword>
<evidence type="ECO:0000313" key="2">
    <source>
        <dbReference type="EMBL" id="KAG9498472.1"/>
    </source>
</evidence>
<dbReference type="RefSeq" id="XP_044677472.1">
    <property type="nucleotide sequence ID" value="XM_044826878.1"/>
</dbReference>
<comment type="caution">
    <text evidence="2">The sequence shown here is derived from an EMBL/GenBank/DDBJ whole genome shotgun (WGS) entry which is preliminary data.</text>
</comment>
<evidence type="ECO:0000256" key="1">
    <source>
        <dbReference type="SAM" id="Coils"/>
    </source>
</evidence>
<reference evidence="2" key="1">
    <citation type="journal article" date="2021" name="Mol. Plant Microbe Interact.">
        <title>Telomere to telomere genome assembly of Fusarium musae F31, causal agent of crown rot disease of banana.</title>
        <authorList>
            <person name="Degradi L."/>
            <person name="Tava V."/>
            <person name="Kunova A."/>
            <person name="Cortesi P."/>
            <person name="Saracchi M."/>
            <person name="Pasquali M."/>
        </authorList>
    </citation>
    <scope>NUCLEOTIDE SEQUENCE</scope>
    <source>
        <strain evidence="2">F31</strain>
    </source>
</reference>
<name>A0A9P8IM33_9HYPO</name>